<accession>A0AAD6IS13</accession>
<protein>
    <recommendedName>
        <fullName evidence="5">UDP-N-acetylmuramate dehydrogenase</fullName>
        <ecNumber evidence="5">1.3.1.98</ecNumber>
    </recommendedName>
</protein>
<dbReference type="AlphaFoldDB" id="A0AAD6IS13"/>
<reference evidence="18" key="1">
    <citation type="submission" date="2023-01" db="EMBL/GenBank/DDBJ databases">
        <title>The chitinases involved in constricting ring structure development in the nematode-trapping fungus Drechslerella dactyloides.</title>
        <authorList>
            <person name="Wang R."/>
            <person name="Zhang L."/>
            <person name="Tang P."/>
            <person name="Li S."/>
            <person name="Liang L."/>
        </authorList>
    </citation>
    <scope>NUCLEOTIDE SEQUENCE</scope>
    <source>
        <strain evidence="18">YMF1.00031</strain>
    </source>
</reference>
<evidence type="ECO:0000313" key="18">
    <source>
        <dbReference type="EMBL" id="KAJ6256515.1"/>
    </source>
</evidence>
<evidence type="ECO:0000256" key="6">
    <source>
        <dbReference type="ARBA" id="ARBA00022490"/>
    </source>
</evidence>
<evidence type="ECO:0000256" key="1">
    <source>
        <dbReference type="ARBA" id="ARBA00001974"/>
    </source>
</evidence>
<dbReference type="Gene3D" id="3.30.43.10">
    <property type="entry name" value="Uridine Diphospho-n-acetylenolpyruvylglucosamine Reductase, domain 2"/>
    <property type="match status" value="1"/>
</dbReference>
<dbReference type="InterPro" id="IPR036318">
    <property type="entry name" value="FAD-bd_PCMH-like_sf"/>
</dbReference>
<comment type="catalytic activity">
    <reaction evidence="16">
        <text>UDP-N-acetyl-alpha-D-muramate + NADP(+) = UDP-N-acetyl-3-O-(1-carboxyvinyl)-alpha-D-glucosamine + NADPH + H(+)</text>
        <dbReference type="Rhea" id="RHEA:12248"/>
        <dbReference type="ChEBI" id="CHEBI:15378"/>
        <dbReference type="ChEBI" id="CHEBI:57783"/>
        <dbReference type="ChEBI" id="CHEBI:58349"/>
        <dbReference type="ChEBI" id="CHEBI:68483"/>
        <dbReference type="ChEBI" id="CHEBI:70757"/>
        <dbReference type="EC" id="1.3.1.98"/>
    </reaction>
</comment>
<dbReference type="InterPro" id="IPR016169">
    <property type="entry name" value="FAD-bd_PCMH_sub2"/>
</dbReference>
<dbReference type="GO" id="GO:0008762">
    <property type="term" value="F:UDP-N-acetylmuramate dehydrogenase activity"/>
    <property type="evidence" value="ECO:0007669"/>
    <property type="project" value="UniProtKB-EC"/>
</dbReference>
<dbReference type="InterPro" id="IPR006094">
    <property type="entry name" value="Oxid_FAD_bind_N"/>
</dbReference>
<evidence type="ECO:0000256" key="3">
    <source>
        <dbReference type="ARBA" id="ARBA00004496"/>
    </source>
</evidence>
<dbReference type="InterPro" id="IPR011601">
    <property type="entry name" value="MurB_C"/>
</dbReference>
<evidence type="ECO:0000256" key="15">
    <source>
        <dbReference type="ARBA" id="ARBA00023316"/>
    </source>
</evidence>
<dbReference type="PANTHER" id="PTHR21071:SF4">
    <property type="entry name" value="UDP-N-ACETYLENOLPYRUVOYLGLUCOSAMINE REDUCTASE"/>
    <property type="match status" value="1"/>
</dbReference>
<evidence type="ECO:0000313" key="19">
    <source>
        <dbReference type="Proteomes" id="UP001221413"/>
    </source>
</evidence>
<keyword evidence="8" id="KW-0285">Flavoprotein</keyword>
<evidence type="ECO:0000256" key="8">
    <source>
        <dbReference type="ARBA" id="ARBA00022630"/>
    </source>
</evidence>
<dbReference type="GO" id="GO:0008360">
    <property type="term" value="P:regulation of cell shape"/>
    <property type="evidence" value="ECO:0007669"/>
    <property type="project" value="UniProtKB-KW"/>
</dbReference>
<feature type="domain" description="FAD-binding PCMH-type" evidence="17">
    <location>
        <begin position="2"/>
        <end position="177"/>
    </location>
</feature>
<dbReference type="Pfam" id="PF01565">
    <property type="entry name" value="FAD_binding_4"/>
    <property type="match status" value="1"/>
</dbReference>
<keyword evidence="11" id="KW-0133">Cell shape</keyword>
<dbReference type="NCBIfam" id="TIGR00179">
    <property type="entry name" value="murB"/>
    <property type="match status" value="1"/>
</dbReference>
<dbReference type="InterPro" id="IPR036635">
    <property type="entry name" value="MurB_C_sf"/>
</dbReference>
<comment type="cofactor">
    <cofactor evidence="1">
        <name>FAD</name>
        <dbReference type="ChEBI" id="CHEBI:57692"/>
    </cofactor>
</comment>
<keyword evidence="6" id="KW-0963">Cytoplasm</keyword>
<dbReference type="EC" id="1.3.1.98" evidence="5"/>
<dbReference type="HAMAP" id="MF_00037">
    <property type="entry name" value="MurB"/>
    <property type="match status" value="1"/>
</dbReference>
<dbReference type="InterPro" id="IPR016166">
    <property type="entry name" value="FAD-bd_PCMH"/>
</dbReference>
<keyword evidence="12" id="KW-0573">Peptidoglycan synthesis</keyword>
<evidence type="ECO:0000256" key="12">
    <source>
        <dbReference type="ARBA" id="ARBA00022984"/>
    </source>
</evidence>
<name>A0AAD6IS13_DREDA</name>
<gene>
    <name evidence="18" type="ORF">Dda_8377</name>
</gene>
<dbReference type="PANTHER" id="PTHR21071">
    <property type="entry name" value="UDP-N-ACETYLENOLPYRUVOYLGLUCOSAMINE REDUCTASE"/>
    <property type="match status" value="1"/>
</dbReference>
<organism evidence="18 19">
    <name type="scientific">Drechslerella dactyloides</name>
    <name type="common">Nematode-trapping fungus</name>
    <name type="synonym">Arthrobotrys dactyloides</name>
    <dbReference type="NCBI Taxonomy" id="74499"/>
    <lineage>
        <taxon>Eukaryota</taxon>
        <taxon>Fungi</taxon>
        <taxon>Dikarya</taxon>
        <taxon>Ascomycota</taxon>
        <taxon>Pezizomycotina</taxon>
        <taxon>Orbiliomycetes</taxon>
        <taxon>Orbiliales</taxon>
        <taxon>Orbiliaceae</taxon>
        <taxon>Drechslerella</taxon>
    </lineage>
</organism>
<evidence type="ECO:0000256" key="11">
    <source>
        <dbReference type="ARBA" id="ARBA00022960"/>
    </source>
</evidence>
<keyword evidence="13" id="KW-0560">Oxidoreductase</keyword>
<evidence type="ECO:0000256" key="7">
    <source>
        <dbReference type="ARBA" id="ARBA00022618"/>
    </source>
</evidence>
<comment type="function">
    <text evidence="2">Cell wall formation.</text>
</comment>
<keyword evidence="10" id="KW-0521">NADP</keyword>
<dbReference type="Pfam" id="PF02873">
    <property type="entry name" value="MurB_C"/>
    <property type="match status" value="1"/>
</dbReference>
<keyword evidence="15" id="KW-0961">Cell wall biogenesis/degradation</keyword>
<evidence type="ECO:0000259" key="17">
    <source>
        <dbReference type="PROSITE" id="PS51387"/>
    </source>
</evidence>
<evidence type="ECO:0000256" key="13">
    <source>
        <dbReference type="ARBA" id="ARBA00023002"/>
    </source>
</evidence>
<evidence type="ECO:0000256" key="16">
    <source>
        <dbReference type="ARBA" id="ARBA00048914"/>
    </source>
</evidence>
<comment type="subcellular location">
    <subcellularLocation>
        <location evidence="3">Cytoplasm</location>
    </subcellularLocation>
</comment>
<comment type="caution">
    <text evidence="18">The sequence shown here is derived from an EMBL/GenBank/DDBJ whole genome shotgun (WGS) entry which is preliminary data.</text>
</comment>
<evidence type="ECO:0000256" key="9">
    <source>
        <dbReference type="ARBA" id="ARBA00022827"/>
    </source>
</evidence>
<keyword evidence="14" id="KW-0131">Cell cycle</keyword>
<evidence type="ECO:0000256" key="4">
    <source>
        <dbReference type="ARBA" id="ARBA00004752"/>
    </source>
</evidence>
<evidence type="ECO:0000256" key="14">
    <source>
        <dbReference type="ARBA" id="ARBA00023306"/>
    </source>
</evidence>
<dbReference type="GO" id="GO:0005829">
    <property type="term" value="C:cytosol"/>
    <property type="evidence" value="ECO:0007669"/>
    <property type="project" value="TreeGrafter"/>
</dbReference>
<dbReference type="GO" id="GO:0071555">
    <property type="term" value="P:cell wall organization"/>
    <property type="evidence" value="ECO:0007669"/>
    <property type="project" value="UniProtKB-KW"/>
</dbReference>
<dbReference type="NCBIfam" id="NF010478">
    <property type="entry name" value="PRK13903.1"/>
    <property type="match status" value="1"/>
</dbReference>
<dbReference type="NCBIfam" id="NF000755">
    <property type="entry name" value="PRK00046.1"/>
    <property type="match status" value="1"/>
</dbReference>
<keyword evidence="9" id="KW-0274">FAD</keyword>
<keyword evidence="19" id="KW-1185">Reference proteome</keyword>
<dbReference type="SUPFAM" id="SSF56194">
    <property type="entry name" value="Uridine diphospho-N-Acetylenolpyruvylglucosamine reductase, MurB, C-terminal domain"/>
    <property type="match status" value="1"/>
</dbReference>
<dbReference type="InterPro" id="IPR016167">
    <property type="entry name" value="FAD-bd_PCMH_sub1"/>
</dbReference>
<dbReference type="GO" id="GO:0051301">
    <property type="term" value="P:cell division"/>
    <property type="evidence" value="ECO:0007669"/>
    <property type="project" value="UniProtKB-KW"/>
</dbReference>
<evidence type="ECO:0000256" key="5">
    <source>
        <dbReference type="ARBA" id="ARBA00012518"/>
    </source>
</evidence>
<dbReference type="Proteomes" id="UP001221413">
    <property type="component" value="Unassembled WGS sequence"/>
</dbReference>
<evidence type="ECO:0000256" key="2">
    <source>
        <dbReference type="ARBA" id="ARBA00003921"/>
    </source>
</evidence>
<proteinExistence type="inferred from homology"/>
<evidence type="ECO:0000256" key="10">
    <source>
        <dbReference type="ARBA" id="ARBA00022857"/>
    </source>
</evidence>
<dbReference type="GO" id="GO:0071949">
    <property type="term" value="F:FAD binding"/>
    <property type="evidence" value="ECO:0007669"/>
    <property type="project" value="InterPro"/>
</dbReference>
<keyword evidence="7" id="KW-0132">Cell division</keyword>
<dbReference type="PROSITE" id="PS51387">
    <property type="entry name" value="FAD_PCMH"/>
    <property type="match status" value="1"/>
</dbReference>
<dbReference type="Gene3D" id="3.90.78.10">
    <property type="entry name" value="UDP-N-acetylenolpyruvoylglucosamine reductase, C-terminal domain"/>
    <property type="match status" value="1"/>
</dbReference>
<comment type="pathway">
    <text evidence="4">Cell wall biogenesis; peptidoglycan biosynthesis.</text>
</comment>
<dbReference type="SUPFAM" id="SSF56176">
    <property type="entry name" value="FAD-binding/transporter-associated domain-like"/>
    <property type="match status" value="1"/>
</dbReference>
<dbReference type="EMBL" id="JAQGDS010000012">
    <property type="protein sequence ID" value="KAJ6256515.1"/>
    <property type="molecule type" value="Genomic_DNA"/>
</dbReference>
<dbReference type="InterPro" id="IPR003170">
    <property type="entry name" value="MurB"/>
</dbReference>
<dbReference type="Gene3D" id="3.30.465.10">
    <property type="match status" value="1"/>
</dbReference>
<sequence>MRLGGTAEWFVEVRNRGELEEATDWARRQKLPVIVVGDGSNIIWRDEGFQGLIIRNRIMHYEERPVAGEAGAVYVDVGAGETWDNVVARTAAHRLTGIEALSSVPGTAGATPIQNVGAYGQEIADTLVSLEAYDFQTGQHIVILASDCSFGYRTSRFKTDDRGRFCIIRMTLKLQSRNPQPPFYPAVQQFLEENGAKDPAPQMLRDAVIAIRRAKLPDPEKIANCGSFFRNPLSSEIHCARLLANYPEMPHWHCNARQVKISAAWLIEQAGFKDFYDKETGMATWPMQSLVVINKSAKHTSQLLVFRQNIIDIVGRKFGIALEQEPDLLP</sequence>